<dbReference type="GO" id="GO:0008137">
    <property type="term" value="F:NADH dehydrogenase (ubiquinone) activity"/>
    <property type="evidence" value="ECO:0007669"/>
    <property type="project" value="UniProtKB-UniRule"/>
</dbReference>
<evidence type="ECO:0000256" key="6">
    <source>
        <dbReference type="ARBA" id="ARBA00022660"/>
    </source>
</evidence>
<keyword evidence="12 16" id="KW-0830">Ubiquinone</keyword>
<keyword evidence="9 16" id="KW-0249">Electron transport</keyword>
<dbReference type="Pfam" id="PF01059">
    <property type="entry name" value="Oxidored_q5_N"/>
    <property type="match status" value="1"/>
</dbReference>
<feature type="transmembrane region" description="Helical" evidence="16">
    <location>
        <begin position="61"/>
        <end position="81"/>
    </location>
</feature>
<keyword evidence="10 16" id="KW-1133">Transmembrane helix</keyword>
<feature type="transmembrane region" description="Helical" evidence="16">
    <location>
        <begin position="149"/>
        <end position="171"/>
    </location>
</feature>
<dbReference type="EMBL" id="KT199301">
    <property type="protein sequence ID" value="ALC75033.1"/>
    <property type="molecule type" value="Genomic_DNA"/>
</dbReference>
<feature type="transmembrane region" description="Helical" evidence="16">
    <location>
        <begin position="429"/>
        <end position="450"/>
    </location>
</feature>
<protein>
    <recommendedName>
        <fullName evidence="4 16">NADH-ubiquinone oxidoreductase chain 4</fullName>
        <ecNumber evidence="3 16">7.1.1.2</ecNumber>
    </recommendedName>
</protein>
<feature type="transmembrane region" description="Helical" evidence="16">
    <location>
        <begin position="383"/>
        <end position="408"/>
    </location>
</feature>
<dbReference type="GO" id="GO:0003954">
    <property type="term" value="F:NADH dehydrogenase activity"/>
    <property type="evidence" value="ECO:0007669"/>
    <property type="project" value="TreeGrafter"/>
</dbReference>
<evidence type="ECO:0000256" key="13">
    <source>
        <dbReference type="ARBA" id="ARBA00023128"/>
    </source>
</evidence>
<keyword evidence="11 16" id="KW-0520">NAD</keyword>
<gene>
    <name evidence="19" type="primary">ND4</name>
</gene>
<evidence type="ECO:0000259" key="17">
    <source>
        <dbReference type="Pfam" id="PF00361"/>
    </source>
</evidence>
<feature type="transmembrane region" description="Helical" evidence="16">
    <location>
        <begin position="6"/>
        <end position="24"/>
    </location>
</feature>
<feature type="transmembrane region" description="Helical" evidence="16">
    <location>
        <begin position="93"/>
        <end position="110"/>
    </location>
</feature>
<feature type="transmembrane region" description="Helical" evidence="16">
    <location>
        <begin position="116"/>
        <end position="137"/>
    </location>
</feature>
<evidence type="ECO:0000256" key="2">
    <source>
        <dbReference type="ARBA" id="ARBA00009025"/>
    </source>
</evidence>
<dbReference type="PRINTS" id="PR01437">
    <property type="entry name" value="NUOXDRDTASE4"/>
</dbReference>
<dbReference type="PANTHER" id="PTHR43507:SF20">
    <property type="entry name" value="NADH-UBIQUINONE OXIDOREDUCTASE CHAIN 4"/>
    <property type="match status" value="1"/>
</dbReference>
<organism evidence="19">
    <name type="scientific">Conus tribblei</name>
    <name type="common">Tribble's cone</name>
    <name type="synonym">Splinoconus tribblei</name>
    <dbReference type="NCBI Taxonomy" id="101761"/>
    <lineage>
        <taxon>Eukaryota</taxon>
        <taxon>Metazoa</taxon>
        <taxon>Spiralia</taxon>
        <taxon>Lophotrochozoa</taxon>
        <taxon>Mollusca</taxon>
        <taxon>Gastropoda</taxon>
        <taxon>Caenogastropoda</taxon>
        <taxon>Neogastropoda</taxon>
        <taxon>Conoidea</taxon>
        <taxon>Conidae</taxon>
        <taxon>Conus</taxon>
        <taxon>Splinoconus</taxon>
    </lineage>
</organism>
<dbReference type="RefSeq" id="YP_009166773.1">
    <property type="nucleotide sequence ID" value="NC_027957.1"/>
</dbReference>
<keyword evidence="6 16" id="KW-0679">Respiratory chain</keyword>
<keyword evidence="5 16" id="KW-0813">Transport</keyword>
<comment type="function">
    <text evidence="16">Core subunit of the mitochondrial membrane respiratory chain NADH dehydrogenase (Complex I) which catalyzes electron transfer from NADH through the respiratory chain, using ubiquinone as an electron acceptor. Essential for the catalytic activity and assembly of complex I.</text>
</comment>
<evidence type="ECO:0000256" key="11">
    <source>
        <dbReference type="ARBA" id="ARBA00023027"/>
    </source>
</evidence>
<keyword evidence="13 16" id="KW-0496">Mitochondrion</keyword>
<dbReference type="InterPro" id="IPR000260">
    <property type="entry name" value="NADH4_N"/>
</dbReference>
<dbReference type="AlphaFoldDB" id="A0A0M4FA59"/>
<keyword evidence="8" id="KW-1278">Translocase</keyword>
<evidence type="ECO:0000259" key="18">
    <source>
        <dbReference type="Pfam" id="PF01059"/>
    </source>
</evidence>
<feature type="transmembrane region" description="Helical" evidence="16">
    <location>
        <begin position="351"/>
        <end position="371"/>
    </location>
</feature>
<proteinExistence type="inferred from homology"/>
<comment type="similarity">
    <text evidence="2 16">Belongs to the complex I subunit 4 family.</text>
</comment>
<dbReference type="InterPro" id="IPR001750">
    <property type="entry name" value="ND/Mrp_TM"/>
</dbReference>
<sequence>MLGILLSNFFILLIFSFFESKWSWYLKTWSLALLSVLSLMHLFSPFFSYESLSYLMNYDSMSLALISLTLWISLMMMLASQNSIKVNKNNDTIFSRLIMSMNLILVLTFLCSNSLLFYFLFEASLIPTLMLILGWGYQPERLQAGMYMMIYTVAASLPLLFCILWAGHKILCSQMLVSSTLRLYAIFPENTWQWGLLSVLVFAAFLVKLPMFSVHLWLPKAHVEAPVAGSMVLAAVLLKLGGYGILRFFQYFNFIPLHSFTILFSVAMWGGMITSIICFRQVDLKSLIAYSSVGHMSLMLAGAFSNSSWGWSGALILMLSHGFCSSALFALANYTYEKTQTRSLLLNKGMLMFLPFLAMWWFLFCIINMAAPPSINLLGEIMIFPAVIFSSSYCLLPLAFMSFLSALYSMYLYTSIHHGGSPKFIKPFILIKSPTFLVLLLHWMPANLLILKGELLSMWA</sequence>
<comment type="subcellular location">
    <subcellularLocation>
        <location evidence="1 16">Mitochondrion membrane</location>
        <topology evidence="1 16">Multi-pass membrane protein</topology>
    </subcellularLocation>
</comment>
<dbReference type="PANTHER" id="PTHR43507">
    <property type="entry name" value="NADH-UBIQUINONE OXIDOREDUCTASE CHAIN 4"/>
    <property type="match status" value="1"/>
</dbReference>
<dbReference type="GO" id="GO:0015990">
    <property type="term" value="P:electron transport coupled proton transport"/>
    <property type="evidence" value="ECO:0007669"/>
    <property type="project" value="TreeGrafter"/>
</dbReference>
<feature type="transmembrane region" description="Helical" evidence="16">
    <location>
        <begin position="255"/>
        <end position="279"/>
    </location>
</feature>
<evidence type="ECO:0000256" key="7">
    <source>
        <dbReference type="ARBA" id="ARBA00022692"/>
    </source>
</evidence>
<geneLocation type="mitochondrion" evidence="19"/>
<evidence type="ECO:0000256" key="4">
    <source>
        <dbReference type="ARBA" id="ARBA00021006"/>
    </source>
</evidence>
<evidence type="ECO:0000256" key="14">
    <source>
        <dbReference type="ARBA" id="ARBA00023136"/>
    </source>
</evidence>
<feature type="transmembrane region" description="Helical" evidence="16">
    <location>
        <begin position="286"/>
        <end position="305"/>
    </location>
</feature>
<feature type="transmembrane region" description="Helical" evidence="16">
    <location>
        <begin position="191"/>
        <end position="218"/>
    </location>
</feature>
<feature type="domain" description="NADH:quinone oxidoreductase/Mrp antiporter transmembrane" evidence="17">
    <location>
        <begin position="113"/>
        <end position="404"/>
    </location>
</feature>
<dbReference type="GeneID" id="26038399"/>
<evidence type="ECO:0000256" key="3">
    <source>
        <dbReference type="ARBA" id="ARBA00012944"/>
    </source>
</evidence>
<feature type="transmembrane region" description="Helical" evidence="16">
    <location>
        <begin position="31"/>
        <end position="49"/>
    </location>
</feature>
<dbReference type="CTD" id="4538"/>
<dbReference type="GO" id="GO:0031966">
    <property type="term" value="C:mitochondrial membrane"/>
    <property type="evidence" value="ECO:0007669"/>
    <property type="project" value="UniProtKB-SubCell"/>
</dbReference>
<accession>A0A0M4FA59</accession>
<evidence type="ECO:0000256" key="16">
    <source>
        <dbReference type="RuleBase" id="RU003297"/>
    </source>
</evidence>
<evidence type="ECO:0000256" key="12">
    <source>
        <dbReference type="ARBA" id="ARBA00023075"/>
    </source>
</evidence>
<feature type="transmembrane region" description="Helical" evidence="16">
    <location>
        <begin position="311"/>
        <end position="331"/>
    </location>
</feature>
<dbReference type="EC" id="7.1.1.2" evidence="3 16"/>
<evidence type="ECO:0000313" key="19">
    <source>
        <dbReference type="EMBL" id="ALC75033.1"/>
    </source>
</evidence>
<evidence type="ECO:0000256" key="5">
    <source>
        <dbReference type="ARBA" id="ARBA00022448"/>
    </source>
</evidence>
<dbReference type="Pfam" id="PF00361">
    <property type="entry name" value="Proton_antipo_M"/>
    <property type="match status" value="1"/>
</dbReference>
<evidence type="ECO:0000256" key="9">
    <source>
        <dbReference type="ARBA" id="ARBA00022982"/>
    </source>
</evidence>
<feature type="transmembrane region" description="Helical" evidence="16">
    <location>
        <begin position="230"/>
        <end position="249"/>
    </location>
</feature>
<feature type="domain" description="NADH:ubiquinone oxidoreductase chain 4 N-terminal" evidence="18">
    <location>
        <begin position="1"/>
        <end position="108"/>
    </location>
</feature>
<keyword evidence="7 16" id="KW-0812">Transmembrane</keyword>
<name>A0A0M4FA59_CONTD</name>
<evidence type="ECO:0000256" key="1">
    <source>
        <dbReference type="ARBA" id="ARBA00004225"/>
    </source>
</evidence>
<comment type="catalytic activity">
    <reaction evidence="15 16">
        <text>a ubiquinone + NADH + 5 H(+)(in) = a ubiquinol + NAD(+) + 4 H(+)(out)</text>
        <dbReference type="Rhea" id="RHEA:29091"/>
        <dbReference type="Rhea" id="RHEA-COMP:9565"/>
        <dbReference type="Rhea" id="RHEA-COMP:9566"/>
        <dbReference type="ChEBI" id="CHEBI:15378"/>
        <dbReference type="ChEBI" id="CHEBI:16389"/>
        <dbReference type="ChEBI" id="CHEBI:17976"/>
        <dbReference type="ChEBI" id="CHEBI:57540"/>
        <dbReference type="ChEBI" id="CHEBI:57945"/>
        <dbReference type="EC" id="7.1.1.2"/>
    </reaction>
</comment>
<evidence type="ECO:0000256" key="8">
    <source>
        <dbReference type="ARBA" id="ARBA00022967"/>
    </source>
</evidence>
<evidence type="ECO:0000256" key="15">
    <source>
        <dbReference type="ARBA" id="ARBA00049551"/>
    </source>
</evidence>
<dbReference type="GO" id="GO:0042773">
    <property type="term" value="P:ATP synthesis coupled electron transport"/>
    <property type="evidence" value="ECO:0007669"/>
    <property type="project" value="InterPro"/>
</dbReference>
<keyword evidence="14 16" id="KW-0472">Membrane</keyword>
<dbReference type="GO" id="GO:0048039">
    <property type="term" value="F:ubiquinone binding"/>
    <property type="evidence" value="ECO:0007669"/>
    <property type="project" value="TreeGrafter"/>
</dbReference>
<reference evidence="19" key="1">
    <citation type="journal article" date="2015" name="Mitochondrial DNA">
        <title>Characterization of the complete mitochondrial genome of Conus tribblei Walls, 1977.</title>
        <authorList>
            <person name="Barghi N."/>
            <person name="Concepcion G.P."/>
            <person name="Olivera B.M."/>
            <person name="Lluisma A.O."/>
        </authorList>
    </citation>
    <scope>NUCLEOTIDE SEQUENCE</scope>
    <source>
        <tissue evidence="19">Foot</tissue>
    </source>
</reference>
<evidence type="ECO:0000256" key="10">
    <source>
        <dbReference type="ARBA" id="ARBA00022989"/>
    </source>
</evidence>
<dbReference type="InterPro" id="IPR003918">
    <property type="entry name" value="NADH_UbQ_OxRdtase"/>
</dbReference>